<sequence>MKEINKNQIIEVKGAGFAEAACVTGFGALGTLGGFIGGGISGPVGMAGGAMWGFNIGVTFGTAVCLK</sequence>
<evidence type="ECO:0000256" key="1">
    <source>
        <dbReference type="SAM" id="Phobius"/>
    </source>
</evidence>
<keyword evidence="1" id="KW-1133">Transmembrane helix</keyword>
<accession>A0AAD0RJD3</accession>
<dbReference type="Proteomes" id="UP000258102">
    <property type="component" value="Chromosome 1"/>
</dbReference>
<dbReference type="RefSeq" id="WP_088532202.1">
    <property type="nucleotide sequence ID" value="NZ_CP021646.1"/>
</dbReference>
<gene>
    <name evidence="2" type="ORF">D0511_18535</name>
</gene>
<evidence type="ECO:0000313" key="3">
    <source>
        <dbReference type="Proteomes" id="UP000258102"/>
    </source>
</evidence>
<organism evidence="2 3">
    <name type="scientific">Pseudoalteromonas piscicida</name>
    <dbReference type="NCBI Taxonomy" id="43662"/>
    <lineage>
        <taxon>Bacteria</taxon>
        <taxon>Pseudomonadati</taxon>
        <taxon>Pseudomonadota</taxon>
        <taxon>Gammaproteobacteria</taxon>
        <taxon>Alteromonadales</taxon>
        <taxon>Pseudoalteromonadaceae</taxon>
        <taxon>Pseudoalteromonas</taxon>
    </lineage>
</organism>
<dbReference type="KEGG" id="ppis:B1L02_18450"/>
<feature type="transmembrane region" description="Helical" evidence="1">
    <location>
        <begin position="20"/>
        <end position="40"/>
    </location>
</feature>
<keyword evidence="1" id="KW-0812">Transmembrane</keyword>
<name>A0AAD0RJD3_PSEO7</name>
<dbReference type="AlphaFoldDB" id="A0AAD0RJD3"/>
<keyword evidence="1" id="KW-0472">Membrane</keyword>
<evidence type="ECO:0000313" key="2">
    <source>
        <dbReference type="EMBL" id="AXR03870.1"/>
    </source>
</evidence>
<protein>
    <submittedName>
        <fullName evidence="2">Bacteriocin-like peptide</fullName>
    </submittedName>
</protein>
<proteinExistence type="predicted"/>
<dbReference type="EMBL" id="CP031761">
    <property type="protein sequence ID" value="AXR03870.1"/>
    <property type="molecule type" value="Genomic_DNA"/>
</dbReference>
<feature type="transmembrane region" description="Helical" evidence="1">
    <location>
        <begin position="46"/>
        <end position="66"/>
    </location>
</feature>
<reference evidence="2 3" key="1">
    <citation type="submission" date="2018-08" db="EMBL/GenBank/DDBJ databases">
        <title>Whole Genome Sequences of Two Pseudoalteromonas piscicida Strains, DE1-A and DE2-A, which Exhibit Strong Antibacterial Activity against Vibrio vulnificus.</title>
        <authorList>
            <person name="Richards G.P."/>
            <person name="Needleman D.S."/>
            <person name="Watson M.A."/>
            <person name="Polson S.W."/>
        </authorList>
    </citation>
    <scope>NUCLEOTIDE SEQUENCE [LARGE SCALE GENOMIC DNA]</scope>
    <source>
        <strain evidence="2 3">DE2-A</strain>
    </source>
</reference>